<sequence>MRRYQAFENLSQHKAQLRERVRLGSGIELAAWTNKHDTITQCCDHHTLSLYVADGYETYHKTPYGWRNGGAPDRFCLMPQQCESTWDVRSDLSFVHLYCTDEHLKAIALQIWDKAPAELNLDEQTFGEDPRITALYRHCLLACDWQQDANQLLLSTSATLLLTHLIQHYSQVRWQLPTVRGGLAPMVQRRVQAYIEANLDSPLTLAELAAQAQLSEYHFARMFKQSTGLAPHQFVMLRRLEKARELLRHSPLPLTEIALACGFASPSHFANRFRASTGLSPSAWRRQA</sequence>
<dbReference type="PRINTS" id="PR00032">
    <property type="entry name" value="HTHARAC"/>
</dbReference>
<feature type="domain" description="HTH araC/xylS-type" evidence="4">
    <location>
        <begin position="189"/>
        <end position="287"/>
    </location>
</feature>
<gene>
    <name evidence="5" type="ORF">GCM10023095_27320</name>
</gene>
<dbReference type="InterPro" id="IPR009057">
    <property type="entry name" value="Homeodomain-like_sf"/>
</dbReference>
<comment type="caution">
    <text evidence="5">The sequence shown here is derived from an EMBL/GenBank/DDBJ whole genome shotgun (WGS) entry which is preliminary data.</text>
</comment>
<keyword evidence="3" id="KW-0804">Transcription</keyword>
<accession>A0ABP8QHX5</accession>
<keyword evidence="2" id="KW-0238">DNA-binding</keyword>
<evidence type="ECO:0000313" key="5">
    <source>
        <dbReference type="EMBL" id="GAA4502536.1"/>
    </source>
</evidence>
<evidence type="ECO:0000256" key="3">
    <source>
        <dbReference type="ARBA" id="ARBA00023163"/>
    </source>
</evidence>
<name>A0ABP8QHX5_9GAMM</name>
<protein>
    <submittedName>
        <fullName evidence="5">AraC family transcriptional regulator</fullName>
    </submittedName>
</protein>
<dbReference type="RefSeq" id="WP_345014074.1">
    <property type="nucleotide sequence ID" value="NZ_BAABFC010000020.1"/>
</dbReference>
<dbReference type="InterPro" id="IPR050204">
    <property type="entry name" value="AraC_XylS_family_regulators"/>
</dbReference>
<evidence type="ECO:0000256" key="1">
    <source>
        <dbReference type="ARBA" id="ARBA00023015"/>
    </source>
</evidence>
<dbReference type="SMART" id="SM00342">
    <property type="entry name" value="HTH_ARAC"/>
    <property type="match status" value="1"/>
</dbReference>
<dbReference type="PROSITE" id="PS00041">
    <property type="entry name" value="HTH_ARAC_FAMILY_1"/>
    <property type="match status" value="1"/>
</dbReference>
<dbReference type="InterPro" id="IPR018062">
    <property type="entry name" value="HTH_AraC-typ_CS"/>
</dbReference>
<proteinExistence type="predicted"/>
<keyword evidence="6" id="KW-1185">Reference proteome</keyword>
<dbReference type="PANTHER" id="PTHR46796">
    <property type="entry name" value="HTH-TYPE TRANSCRIPTIONAL ACTIVATOR RHAS-RELATED"/>
    <property type="match status" value="1"/>
</dbReference>
<dbReference type="InterPro" id="IPR020449">
    <property type="entry name" value="Tscrpt_reg_AraC-type_HTH"/>
</dbReference>
<dbReference type="Proteomes" id="UP001501321">
    <property type="component" value="Unassembled WGS sequence"/>
</dbReference>
<dbReference type="InterPro" id="IPR018060">
    <property type="entry name" value="HTH_AraC"/>
</dbReference>
<dbReference type="PROSITE" id="PS01124">
    <property type="entry name" value="HTH_ARAC_FAMILY_2"/>
    <property type="match status" value="1"/>
</dbReference>
<organism evidence="5 6">
    <name type="scientific">Pseudaeromonas paramecii</name>
    <dbReference type="NCBI Taxonomy" id="2138166"/>
    <lineage>
        <taxon>Bacteria</taxon>
        <taxon>Pseudomonadati</taxon>
        <taxon>Pseudomonadota</taxon>
        <taxon>Gammaproteobacteria</taxon>
        <taxon>Aeromonadales</taxon>
        <taxon>Aeromonadaceae</taxon>
        <taxon>Pseudaeromonas</taxon>
    </lineage>
</organism>
<dbReference type="SUPFAM" id="SSF46689">
    <property type="entry name" value="Homeodomain-like"/>
    <property type="match status" value="2"/>
</dbReference>
<reference evidence="6" key="1">
    <citation type="journal article" date="2019" name="Int. J. Syst. Evol. Microbiol.">
        <title>The Global Catalogue of Microorganisms (GCM) 10K type strain sequencing project: providing services to taxonomists for standard genome sequencing and annotation.</title>
        <authorList>
            <consortium name="The Broad Institute Genomics Platform"/>
            <consortium name="The Broad Institute Genome Sequencing Center for Infectious Disease"/>
            <person name="Wu L."/>
            <person name="Ma J."/>
        </authorList>
    </citation>
    <scope>NUCLEOTIDE SEQUENCE [LARGE SCALE GENOMIC DNA]</scope>
    <source>
        <strain evidence="6">JCM 32226</strain>
    </source>
</reference>
<evidence type="ECO:0000259" key="4">
    <source>
        <dbReference type="PROSITE" id="PS01124"/>
    </source>
</evidence>
<dbReference type="Pfam" id="PF12833">
    <property type="entry name" value="HTH_18"/>
    <property type="match status" value="1"/>
</dbReference>
<dbReference type="Gene3D" id="1.10.10.60">
    <property type="entry name" value="Homeodomain-like"/>
    <property type="match status" value="2"/>
</dbReference>
<evidence type="ECO:0000313" key="6">
    <source>
        <dbReference type="Proteomes" id="UP001501321"/>
    </source>
</evidence>
<evidence type="ECO:0000256" key="2">
    <source>
        <dbReference type="ARBA" id="ARBA00023125"/>
    </source>
</evidence>
<keyword evidence="1" id="KW-0805">Transcription regulation</keyword>
<dbReference type="PANTHER" id="PTHR46796:SF6">
    <property type="entry name" value="ARAC SUBFAMILY"/>
    <property type="match status" value="1"/>
</dbReference>
<dbReference type="EMBL" id="BAABFC010000020">
    <property type="protein sequence ID" value="GAA4502536.1"/>
    <property type="molecule type" value="Genomic_DNA"/>
</dbReference>